<dbReference type="GO" id="GO:0016491">
    <property type="term" value="F:oxidoreductase activity"/>
    <property type="evidence" value="ECO:0007669"/>
    <property type="project" value="InterPro"/>
</dbReference>
<dbReference type="Gene3D" id="3.20.20.70">
    <property type="entry name" value="Aldolase class I"/>
    <property type="match status" value="1"/>
</dbReference>
<name>A0A0E9NP10_SAICN</name>
<gene>
    <name evidence="2" type="ORF">G7K_5637-t1</name>
</gene>
<comment type="caution">
    <text evidence="2">The sequence shown here is derived from an EMBL/GenBank/DDBJ whole genome shotgun (WGS) entry which is preliminary data.</text>
</comment>
<feature type="domain" description="NADH:flavin oxidoreductase/NADH oxidase N-terminal" evidence="1">
    <location>
        <begin position="7"/>
        <end position="349"/>
    </location>
</feature>
<dbReference type="RefSeq" id="XP_019026089.1">
    <property type="nucleotide sequence ID" value="XM_019171039.1"/>
</dbReference>
<dbReference type="SUPFAM" id="SSF51395">
    <property type="entry name" value="FMN-linked oxidoreductases"/>
    <property type="match status" value="1"/>
</dbReference>
<evidence type="ECO:0000313" key="3">
    <source>
        <dbReference type="Proteomes" id="UP000033140"/>
    </source>
</evidence>
<dbReference type="InterPro" id="IPR013785">
    <property type="entry name" value="Aldolase_TIM"/>
</dbReference>
<dbReference type="STRING" id="698492.A0A0E9NP10"/>
<sequence length="382" mass="42764">MTKFQKLLSPLPLGQGGPTLKNRIIMGSLTRNRNLVPQQVNIDYYTQRAKGGTGLILTEGTLVAPQGTEWPNAPGIYTEEQTAAWKKVVDSVHKAGGTIFLQLWHVGRVAHPDMPIQKATGKPVPGPSAIAARGGKFRQLNNAEYVTPHAVENPHDIVMEYSQAAKNAKEAGFDGVELHCANGYLPNQFLETVSNQRTDKYGGSIENRMRFPLEILDEIFKHFNKKQVGIKLSPAGGYNDVGEHTMEELRATYVPFYTKLNEINIAYIQTMRPGFGDPMYGGVPRSQKELDIFKEFRHLVTGPKFFANYDYSPEEAEQHIQEGKADAVVFGRYMITNPDFAKRVEQGVEFTEQGNPEKDVPLWYGFPEGHPEKGYSDYEAKL</sequence>
<dbReference type="InterPro" id="IPR001155">
    <property type="entry name" value="OxRdtase_FMN_N"/>
</dbReference>
<reference evidence="2 3" key="2">
    <citation type="journal article" date="2014" name="J. Gen. Appl. Microbiol.">
        <title>The early diverging ascomycetous budding yeast Saitoella complicata has three histone deacetylases belonging to the Clr6, Hos2, and Rpd3 lineages.</title>
        <authorList>
            <person name="Nishida H."/>
            <person name="Matsumoto T."/>
            <person name="Kondo S."/>
            <person name="Hamamoto M."/>
            <person name="Yoshikawa H."/>
        </authorList>
    </citation>
    <scope>NUCLEOTIDE SEQUENCE [LARGE SCALE GENOMIC DNA]</scope>
    <source>
        <strain evidence="2 3">NRRL Y-17804</strain>
    </source>
</reference>
<dbReference type="EMBL" id="BACD03000048">
    <property type="protein sequence ID" value="GAO51538.1"/>
    <property type="molecule type" value="Genomic_DNA"/>
</dbReference>
<reference evidence="2 3" key="1">
    <citation type="journal article" date="2011" name="J. Gen. Appl. Microbiol.">
        <title>Draft genome sequencing of the enigmatic yeast Saitoella complicata.</title>
        <authorList>
            <person name="Nishida H."/>
            <person name="Hamamoto M."/>
            <person name="Sugiyama J."/>
        </authorList>
    </citation>
    <scope>NUCLEOTIDE SEQUENCE [LARGE SCALE GENOMIC DNA]</scope>
    <source>
        <strain evidence="2 3">NRRL Y-17804</strain>
    </source>
</reference>
<keyword evidence="3" id="KW-1185">Reference proteome</keyword>
<dbReference type="Pfam" id="PF00724">
    <property type="entry name" value="Oxidored_FMN"/>
    <property type="match status" value="1"/>
</dbReference>
<dbReference type="GO" id="GO:0010181">
    <property type="term" value="F:FMN binding"/>
    <property type="evidence" value="ECO:0007669"/>
    <property type="project" value="InterPro"/>
</dbReference>
<reference evidence="2 3" key="3">
    <citation type="journal article" date="2015" name="Genome Announc.">
        <title>Draft Genome Sequence of the Archiascomycetous Yeast Saitoella complicata.</title>
        <authorList>
            <person name="Yamauchi K."/>
            <person name="Kondo S."/>
            <person name="Hamamoto M."/>
            <person name="Takahashi Y."/>
            <person name="Ogura Y."/>
            <person name="Hayashi T."/>
            <person name="Nishida H."/>
        </authorList>
    </citation>
    <scope>NUCLEOTIDE SEQUENCE [LARGE SCALE GENOMIC DNA]</scope>
    <source>
        <strain evidence="2 3">NRRL Y-17804</strain>
    </source>
</reference>
<dbReference type="Proteomes" id="UP000033140">
    <property type="component" value="Unassembled WGS sequence"/>
</dbReference>
<evidence type="ECO:0000313" key="2">
    <source>
        <dbReference type="EMBL" id="GAO51538.1"/>
    </source>
</evidence>
<dbReference type="AlphaFoldDB" id="A0A0E9NP10"/>
<dbReference type="OMA" id="WAAYDLM"/>
<organism evidence="2 3">
    <name type="scientific">Saitoella complicata (strain BCRC 22490 / CBS 7301 / JCM 7358 / NBRC 10748 / NRRL Y-17804)</name>
    <dbReference type="NCBI Taxonomy" id="698492"/>
    <lineage>
        <taxon>Eukaryota</taxon>
        <taxon>Fungi</taxon>
        <taxon>Dikarya</taxon>
        <taxon>Ascomycota</taxon>
        <taxon>Taphrinomycotina</taxon>
        <taxon>Taphrinomycotina incertae sedis</taxon>
        <taxon>Saitoella</taxon>
    </lineage>
</organism>
<protein>
    <recommendedName>
        <fullName evidence="1">NADH:flavin oxidoreductase/NADH oxidase N-terminal domain-containing protein</fullName>
    </recommendedName>
</protein>
<dbReference type="OrthoDB" id="276546at2759"/>
<proteinExistence type="predicted"/>
<dbReference type="PANTHER" id="PTHR22893:SF91">
    <property type="entry name" value="NADPH DEHYDROGENASE 2-RELATED"/>
    <property type="match status" value="1"/>
</dbReference>
<accession>A0A0E9NP10</accession>
<evidence type="ECO:0000259" key="1">
    <source>
        <dbReference type="Pfam" id="PF00724"/>
    </source>
</evidence>
<dbReference type="InterPro" id="IPR045247">
    <property type="entry name" value="Oye-like"/>
</dbReference>
<dbReference type="CDD" id="cd02933">
    <property type="entry name" value="OYE_like_FMN"/>
    <property type="match status" value="1"/>
</dbReference>
<dbReference type="PANTHER" id="PTHR22893">
    <property type="entry name" value="NADH OXIDOREDUCTASE-RELATED"/>
    <property type="match status" value="1"/>
</dbReference>